<dbReference type="Proteomes" id="UP000323380">
    <property type="component" value="Unassembled WGS sequence"/>
</dbReference>
<dbReference type="Pfam" id="PF03235">
    <property type="entry name" value="GmrSD_N"/>
    <property type="match status" value="1"/>
</dbReference>
<dbReference type="Pfam" id="PF07510">
    <property type="entry name" value="GmrSD_C"/>
    <property type="match status" value="1"/>
</dbReference>
<dbReference type="STRING" id="1220554.GCA_001552135_03675"/>
<feature type="domain" description="GmrSD restriction endonucleases N-terminal" evidence="1">
    <location>
        <begin position="20"/>
        <end position="264"/>
    </location>
</feature>
<evidence type="ECO:0000313" key="3">
    <source>
        <dbReference type="EMBL" id="TYB47889.1"/>
    </source>
</evidence>
<comment type="caution">
    <text evidence="3">The sequence shown here is derived from an EMBL/GenBank/DDBJ whole genome shotgun (WGS) entry which is preliminary data.</text>
</comment>
<dbReference type="EMBL" id="VSFG01000001">
    <property type="protein sequence ID" value="TYB47889.1"/>
    <property type="molecule type" value="Genomic_DNA"/>
</dbReference>
<reference evidence="3 4" key="1">
    <citation type="submission" date="2019-08" db="EMBL/GenBank/DDBJ databases">
        <title>Actinomadura sp. nov. CYP1-5 isolated from mountain soil.</title>
        <authorList>
            <person name="Songsumanus A."/>
            <person name="Kuncharoen N."/>
            <person name="Kudo T."/>
            <person name="Yuki M."/>
            <person name="Igarashi Y."/>
            <person name="Tanasupawat S."/>
        </authorList>
    </citation>
    <scope>NUCLEOTIDE SEQUENCE [LARGE SCALE GENOMIC DNA]</scope>
    <source>
        <strain evidence="3 4">JCM 14158</strain>
    </source>
</reference>
<sequence>MSQATPAMSAASVKPTSLPISELLSSRSPAVVPQYQRAYAWEDDQVTDLINDVKLLLPTPTKSRGHFYGGMVAIRTDDAAEPSGHFYEIVDGQQRLATFCLLLAQIALRAEDLAESAMEKGAEQEASQMKMLGLQVRETYLYYPRYDVYQGTKTEHERVRLSKADDAVFCALLRGDEVTPSRESHHRLIAAAKLLRNELVWPETSQADPSIARNSLIRLRDATVDDSFVIHIVGENRSTGYRLFSVLNDRGARLTVADLLRSHTLEILDLNAPLRDNAALMWDDLLAEGGEVVDEFLMTYYTSLTGRRARRDDLFDTLVSLLFAPSSQPAEIIGRLQQMGIELTAYMAIQDGKWPYKEEDRLPNKVTKWQRERLAHLRRTLRHELADPLLLAARARCDEAQFAELVQLIEKFAFRYKNVCGAHATPASSAYYVQCKTLRDLSKQVDFSDLAAALRKLIEARANDRIFRATIETQLRYDGGGAARANIRHLLTMIEAHRPWIKQGAHGQPKPSMIALTDMDQVTIEHIYPQNARPVDPQFSGQVHRLGNLSYWAPDDNSAAGNDPFDVKKPAYAVSQVTLNQDLSKLPAWDMAALEKRENDLIKDACLIWKI</sequence>
<dbReference type="AlphaFoldDB" id="A0A5D0NUA6"/>
<dbReference type="PANTHER" id="PTHR35149:SF1">
    <property type="entry name" value="DUF5655 DOMAIN-CONTAINING PROTEIN"/>
    <property type="match status" value="1"/>
</dbReference>
<evidence type="ECO:0000259" key="2">
    <source>
        <dbReference type="Pfam" id="PF07510"/>
    </source>
</evidence>
<dbReference type="InterPro" id="IPR011089">
    <property type="entry name" value="GmrSD_C"/>
</dbReference>
<protein>
    <submittedName>
        <fullName evidence="3">DUF262 domain-containing protein</fullName>
    </submittedName>
</protein>
<proteinExistence type="predicted"/>
<name>A0A5D0NUA6_9ACTN</name>
<accession>A0A5D0NUA6</accession>
<organism evidence="3 4">
    <name type="scientific">Actinomadura chibensis</name>
    <dbReference type="NCBI Taxonomy" id="392828"/>
    <lineage>
        <taxon>Bacteria</taxon>
        <taxon>Bacillati</taxon>
        <taxon>Actinomycetota</taxon>
        <taxon>Actinomycetes</taxon>
        <taxon>Streptosporangiales</taxon>
        <taxon>Thermomonosporaceae</taxon>
        <taxon>Actinomadura</taxon>
    </lineage>
</organism>
<gene>
    <name evidence="3" type="ORF">FXF69_01180</name>
</gene>
<dbReference type="InterPro" id="IPR004919">
    <property type="entry name" value="GmrSD_N"/>
</dbReference>
<keyword evidence="4" id="KW-1185">Reference proteome</keyword>
<dbReference type="RefSeq" id="WP_083980838.1">
    <property type="nucleotide sequence ID" value="NZ_VSFG01000001.1"/>
</dbReference>
<evidence type="ECO:0000259" key="1">
    <source>
        <dbReference type="Pfam" id="PF03235"/>
    </source>
</evidence>
<feature type="domain" description="GmrSD restriction endonucleases C-terminal" evidence="2">
    <location>
        <begin position="467"/>
        <end position="603"/>
    </location>
</feature>
<dbReference type="PANTHER" id="PTHR35149">
    <property type="entry name" value="SLL5132 PROTEIN"/>
    <property type="match status" value="1"/>
</dbReference>
<evidence type="ECO:0000313" key="4">
    <source>
        <dbReference type="Proteomes" id="UP000323380"/>
    </source>
</evidence>